<dbReference type="InterPro" id="IPR036980">
    <property type="entry name" value="RNase_P/MRP_Rpp29_sf"/>
</dbReference>
<comment type="caution">
    <text evidence="4">The sequence shown here is derived from an EMBL/GenBank/DDBJ whole genome shotgun (WGS) entry which is preliminary data.</text>
</comment>
<dbReference type="GO" id="GO:0000172">
    <property type="term" value="C:ribonuclease MRP complex"/>
    <property type="evidence" value="ECO:0007669"/>
    <property type="project" value="InterPro"/>
</dbReference>
<comment type="subcellular location">
    <subcellularLocation>
        <location evidence="1">Nucleus</location>
    </subcellularLocation>
</comment>
<evidence type="ECO:0000256" key="2">
    <source>
        <dbReference type="ARBA" id="ARBA00006181"/>
    </source>
</evidence>
<protein>
    <submittedName>
        <fullName evidence="4">Uncharacterized protein</fullName>
    </submittedName>
</protein>
<evidence type="ECO:0000313" key="4">
    <source>
        <dbReference type="EMBL" id="KAK9158235.1"/>
    </source>
</evidence>
<dbReference type="Gene3D" id="2.30.30.210">
    <property type="entry name" value="Ribonuclease P/MRP, subunit p29"/>
    <property type="match status" value="1"/>
</dbReference>
<accession>A0AAP0KVM2</accession>
<reference evidence="4 5" key="1">
    <citation type="submission" date="2024-01" db="EMBL/GenBank/DDBJ databases">
        <title>Genome assemblies of Stephania.</title>
        <authorList>
            <person name="Yang L."/>
        </authorList>
    </citation>
    <scope>NUCLEOTIDE SEQUENCE [LARGE SCALE GENOMIC DNA]</scope>
    <source>
        <strain evidence="4">JXDWG</strain>
        <tissue evidence="4">Leaf</tissue>
    </source>
</reference>
<dbReference type="GO" id="GO:0001682">
    <property type="term" value="P:tRNA 5'-leader removal"/>
    <property type="evidence" value="ECO:0007669"/>
    <property type="project" value="InterPro"/>
</dbReference>
<gene>
    <name evidence="4" type="ORF">Scep_004809</name>
</gene>
<dbReference type="AlphaFoldDB" id="A0AAP0KVM2"/>
<dbReference type="Pfam" id="PF01868">
    <property type="entry name" value="RNase_P-MRP_p29"/>
    <property type="match status" value="1"/>
</dbReference>
<comment type="similarity">
    <text evidence="2">Belongs to the eukaryotic/archaeal RNase P protein component 1 family.</text>
</comment>
<dbReference type="EMBL" id="JBBNAG010000002">
    <property type="protein sequence ID" value="KAK9158235.1"/>
    <property type="molecule type" value="Genomic_DNA"/>
</dbReference>
<dbReference type="GO" id="GO:0005634">
    <property type="term" value="C:nucleus"/>
    <property type="evidence" value="ECO:0007669"/>
    <property type="project" value="UniProtKB-SubCell"/>
</dbReference>
<dbReference type="PANTHER" id="PTHR13348:SF0">
    <property type="entry name" value="RIBONUCLEASE P PROTEIN SUBUNIT P29"/>
    <property type="match status" value="1"/>
</dbReference>
<dbReference type="PANTHER" id="PTHR13348">
    <property type="entry name" value="RIBONUCLEASE P SUBUNIT P29"/>
    <property type="match status" value="1"/>
</dbReference>
<evidence type="ECO:0000313" key="5">
    <source>
        <dbReference type="Proteomes" id="UP001419268"/>
    </source>
</evidence>
<dbReference type="InterPro" id="IPR002730">
    <property type="entry name" value="Rpp29/RNP1"/>
</dbReference>
<dbReference type="Proteomes" id="UP001419268">
    <property type="component" value="Unassembled WGS sequence"/>
</dbReference>
<dbReference type="GO" id="GO:0033204">
    <property type="term" value="F:ribonuclease P RNA binding"/>
    <property type="evidence" value="ECO:0007669"/>
    <property type="project" value="InterPro"/>
</dbReference>
<keyword evidence="5" id="KW-1185">Reference proteome</keyword>
<dbReference type="GO" id="GO:0006364">
    <property type="term" value="P:rRNA processing"/>
    <property type="evidence" value="ECO:0007669"/>
    <property type="project" value="TreeGrafter"/>
</dbReference>
<dbReference type="InterPro" id="IPR016848">
    <property type="entry name" value="RNase_P/MRP_Rpp29-subunit"/>
</dbReference>
<sequence length="303" mass="33912">MSVARDGSTSLPKSRFVEEKENQKRKFLEEDYAVKLQGSSSPCPAFVEGEAASNLISMPSSTKYLKKGHSSFFGHTPRGTAGIPEVEANGPTYSQICLPVHENLLDVSLELSSTRGNVVDDILHELLQSGDAAQKYMQGSRSMKIDNWILLDNVVQGRGARSSASKNLSKRSKRRMSLKQHRKYGSFDFPQEFHKFEMFKPMHNMWKDYIMQLIKNVGTNQLAQSLLSADLHGAILLVTDSKIISLVGVTGLMVRETAETFGLVTPDNKFRVVPKRPSVFIFRADCWKITLYGDKLISRSFAT</sequence>
<dbReference type="SUPFAM" id="SSF101744">
    <property type="entry name" value="Rof/RNase P subunit-like"/>
    <property type="match status" value="1"/>
</dbReference>
<dbReference type="GO" id="GO:0030677">
    <property type="term" value="C:ribonuclease P complex"/>
    <property type="evidence" value="ECO:0007669"/>
    <property type="project" value="InterPro"/>
</dbReference>
<proteinExistence type="inferred from homology"/>
<feature type="region of interest" description="Disordered" evidence="3">
    <location>
        <begin position="1"/>
        <end position="22"/>
    </location>
</feature>
<name>A0AAP0KVM2_9MAGN</name>
<dbReference type="InterPro" id="IPR023534">
    <property type="entry name" value="Rof/RNase_P-like"/>
</dbReference>
<organism evidence="4 5">
    <name type="scientific">Stephania cephalantha</name>
    <dbReference type="NCBI Taxonomy" id="152367"/>
    <lineage>
        <taxon>Eukaryota</taxon>
        <taxon>Viridiplantae</taxon>
        <taxon>Streptophyta</taxon>
        <taxon>Embryophyta</taxon>
        <taxon>Tracheophyta</taxon>
        <taxon>Spermatophyta</taxon>
        <taxon>Magnoliopsida</taxon>
        <taxon>Ranunculales</taxon>
        <taxon>Menispermaceae</taxon>
        <taxon>Menispermoideae</taxon>
        <taxon>Cissampelideae</taxon>
        <taxon>Stephania</taxon>
    </lineage>
</organism>
<evidence type="ECO:0000256" key="3">
    <source>
        <dbReference type="SAM" id="MobiDB-lite"/>
    </source>
</evidence>
<evidence type="ECO:0000256" key="1">
    <source>
        <dbReference type="ARBA" id="ARBA00004123"/>
    </source>
</evidence>
<dbReference type="SMART" id="SM00538">
    <property type="entry name" value="POP4"/>
    <property type="match status" value="1"/>
</dbReference>